<dbReference type="HOGENOM" id="CLU_112804_0_0_5"/>
<name>J0GZB4_RHILT</name>
<feature type="region of interest" description="Disordered" evidence="1">
    <location>
        <begin position="161"/>
        <end position="192"/>
    </location>
</feature>
<dbReference type="AlphaFoldDB" id="J0GZB4"/>
<evidence type="ECO:0000256" key="1">
    <source>
        <dbReference type="SAM" id="MobiDB-lite"/>
    </source>
</evidence>
<dbReference type="SUPFAM" id="SSF46565">
    <property type="entry name" value="Chaperone J-domain"/>
    <property type="match status" value="1"/>
</dbReference>
<evidence type="ECO:0008006" key="4">
    <source>
        <dbReference type="Google" id="ProtNLM"/>
    </source>
</evidence>
<reference evidence="2 3" key="1">
    <citation type="submission" date="2012-02" db="EMBL/GenBank/DDBJ databases">
        <title>Improved High-Quality Draft Sequence of Rhizobium leguminosarum bv. trifolii WSM597.</title>
        <authorList>
            <consortium name="US DOE Joint Genome Institute"/>
            <person name="Lucas S."/>
            <person name="Han J."/>
            <person name="Lapidus A."/>
            <person name="Cheng J.-F."/>
            <person name="Goodwin L."/>
            <person name="Pitluck S."/>
            <person name="Peters L."/>
            <person name="Ovchinnikova G."/>
            <person name="Held B."/>
            <person name="Detter J.C."/>
            <person name="Han C."/>
            <person name="Tapia R."/>
            <person name="Land M."/>
            <person name="Hauser L."/>
            <person name="Kyrpides N."/>
            <person name="Ivanova N."/>
            <person name="Pagani I."/>
            <person name="Brau L."/>
            <person name="Yates R."/>
            <person name="O'Hara G."/>
            <person name="Rui T."/>
            <person name="Howieson J."/>
            <person name="Reeve W."/>
            <person name="Woyke T."/>
        </authorList>
    </citation>
    <scope>NUCLEOTIDE SEQUENCE [LARGE SCALE GENOMIC DNA]</scope>
    <source>
        <strain evidence="2 3">WSM597</strain>
    </source>
</reference>
<evidence type="ECO:0000313" key="2">
    <source>
        <dbReference type="EMBL" id="EJB02938.1"/>
    </source>
</evidence>
<dbReference type="Gene3D" id="1.10.287.110">
    <property type="entry name" value="DnaJ domain"/>
    <property type="match status" value="1"/>
</dbReference>
<dbReference type="OrthoDB" id="8440198at2"/>
<dbReference type="RefSeq" id="WP_003586859.1">
    <property type="nucleotide sequence ID" value="NZ_JH719381.1"/>
</dbReference>
<protein>
    <recommendedName>
        <fullName evidence="4">DnaJ-class molecular chaperone with C-terminal Zn finger domain</fullName>
    </recommendedName>
</protein>
<dbReference type="InterPro" id="IPR036869">
    <property type="entry name" value="J_dom_sf"/>
</dbReference>
<dbReference type="Proteomes" id="UP000005092">
    <property type="component" value="Unassembled WGS sequence"/>
</dbReference>
<evidence type="ECO:0000313" key="3">
    <source>
        <dbReference type="Proteomes" id="UP000005092"/>
    </source>
</evidence>
<dbReference type="EMBL" id="JH719381">
    <property type="protein sequence ID" value="EJB02938.1"/>
    <property type="molecule type" value="Genomic_DNA"/>
</dbReference>
<sequence length="192" mass="20986">MSPTAYPLTWPHNIPRTKNKAASKFKTGLPAALKNVRSSLQLFATDSGKKVDGITISSNVTLGVDRPADPGVAVWFTWDGMSVCIAVDRYPKVEDNVQAIYHIIDGRRTELRHGGLHIVKATFTGLLALPAPGHRSWRDVLDIASGHPTKEIIEGRFRTLSKSRHPDTPGGSQEAMAELSRAKQEALQEIGQ</sequence>
<accession>J0GZB4</accession>
<gene>
    <name evidence="2" type="ORF">Rleg9DRAFT_1753</name>
</gene>
<proteinExistence type="predicted"/>
<organism evidence="2 3">
    <name type="scientific">Rhizobium leguminosarum bv. trifolii WSM597</name>
    <dbReference type="NCBI Taxonomy" id="754764"/>
    <lineage>
        <taxon>Bacteria</taxon>
        <taxon>Pseudomonadati</taxon>
        <taxon>Pseudomonadota</taxon>
        <taxon>Alphaproteobacteria</taxon>
        <taxon>Hyphomicrobiales</taxon>
        <taxon>Rhizobiaceae</taxon>
        <taxon>Rhizobium/Agrobacterium group</taxon>
        <taxon>Rhizobium</taxon>
    </lineage>
</organism>